<dbReference type="AlphaFoldDB" id="A0A9W6YSV8"/>
<gene>
    <name evidence="1" type="ORF">Amon01_000373800</name>
</gene>
<keyword evidence="2" id="KW-1185">Reference proteome</keyword>
<dbReference type="Proteomes" id="UP001165063">
    <property type="component" value="Unassembled WGS sequence"/>
</dbReference>
<evidence type="ECO:0000313" key="2">
    <source>
        <dbReference type="Proteomes" id="UP001165063"/>
    </source>
</evidence>
<dbReference type="EMBL" id="BSXU01001654">
    <property type="protein sequence ID" value="GMG29651.1"/>
    <property type="molecule type" value="Genomic_DNA"/>
</dbReference>
<protein>
    <submittedName>
        <fullName evidence="1">Unnamed protein product</fullName>
    </submittedName>
</protein>
<proteinExistence type="predicted"/>
<organism evidence="1 2">
    <name type="scientific">Ambrosiozyma monospora</name>
    <name type="common">Yeast</name>
    <name type="synonym">Endomycopsis monosporus</name>
    <dbReference type="NCBI Taxonomy" id="43982"/>
    <lineage>
        <taxon>Eukaryota</taxon>
        <taxon>Fungi</taxon>
        <taxon>Dikarya</taxon>
        <taxon>Ascomycota</taxon>
        <taxon>Saccharomycotina</taxon>
        <taxon>Pichiomycetes</taxon>
        <taxon>Pichiales</taxon>
        <taxon>Pichiaceae</taxon>
        <taxon>Ambrosiozyma</taxon>
    </lineage>
</organism>
<accession>A0A9W6YSV8</accession>
<reference evidence="1" key="1">
    <citation type="submission" date="2023-04" db="EMBL/GenBank/DDBJ databases">
        <title>Ambrosiozyma monospora NBRC 1965.</title>
        <authorList>
            <person name="Ichikawa N."/>
            <person name="Sato H."/>
            <person name="Tonouchi N."/>
        </authorList>
    </citation>
    <scope>NUCLEOTIDE SEQUENCE</scope>
    <source>
        <strain evidence="1">NBRC 1965</strain>
    </source>
</reference>
<name>A0A9W6YSV8_AMBMO</name>
<sequence>MIIIKHEPIKAFKYDIRIPKRTRPDLAILFKLNSDTSATTSMSNMQPQKEMTILSLMVISFSKVLKKMMSRKFDV</sequence>
<evidence type="ECO:0000313" key="1">
    <source>
        <dbReference type="EMBL" id="GMG29651.1"/>
    </source>
</evidence>
<comment type="caution">
    <text evidence="1">The sequence shown here is derived from an EMBL/GenBank/DDBJ whole genome shotgun (WGS) entry which is preliminary data.</text>
</comment>